<dbReference type="SUPFAM" id="SSF52540">
    <property type="entry name" value="P-loop containing nucleoside triphosphate hydrolases"/>
    <property type="match status" value="1"/>
</dbReference>
<evidence type="ECO:0000256" key="7">
    <source>
        <dbReference type="SAM" id="MobiDB-lite"/>
    </source>
</evidence>
<dbReference type="GO" id="GO:0005524">
    <property type="term" value="F:ATP binding"/>
    <property type="evidence" value="ECO:0007669"/>
    <property type="project" value="UniProtKB-KW"/>
</dbReference>
<dbReference type="SMART" id="SM00382">
    <property type="entry name" value="AAA"/>
    <property type="match status" value="1"/>
</dbReference>
<evidence type="ECO:0000259" key="10">
    <source>
        <dbReference type="PROSITE" id="PS50929"/>
    </source>
</evidence>
<feature type="transmembrane region" description="Helical" evidence="8">
    <location>
        <begin position="255"/>
        <end position="272"/>
    </location>
</feature>
<dbReference type="InterPro" id="IPR011527">
    <property type="entry name" value="ABC1_TM_dom"/>
</dbReference>
<keyword evidence="6 8" id="KW-0472">Membrane</keyword>
<keyword evidence="5 8" id="KW-1133">Transmembrane helix</keyword>
<feature type="domain" description="ABC transmembrane type-1" evidence="10">
    <location>
        <begin position="96"/>
        <end position="419"/>
    </location>
</feature>
<dbReference type="EMBL" id="JBHMAU010000047">
    <property type="protein sequence ID" value="MFB9776204.1"/>
    <property type="molecule type" value="Genomic_DNA"/>
</dbReference>
<dbReference type="Gene3D" id="3.40.50.300">
    <property type="entry name" value="P-loop containing nucleotide triphosphate hydrolases"/>
    <property type="match status" value="1"/>
</dbReference>
<dbReference type="Pfam" id="PF00005">
    <property type="entry name" value="ABC_tran"/>
    <property type="match status" value="1"/>
</dbReference>
<sequence>MSHQNPEEQKRAASLQTGEAPDQANPATASGTANPATASGTANPATASGGAFDDEDHQPPPSAGDWGSEAMGKPKAFWPNFTRLAGWFRPHSLLLLLALISGIAAVILTALSPKILGQATNIVFEGAVASRLPAGVSQDQLVEQLRAEGRTTEADMLAAMHITPGQGMDIPELGRTLLLALVVVAGGSLMLWAMSALVNVVIQRVMRLMRTRIEDKIHQVPLSYYDRMQRGDLLSRLTNDLDNLSQVLNQSVSQIVNALLTVAAVLVMMLTISMKLTLVALLSIPLIAVVAGFVATRSQKQFVTQWAQTGKLNARVEESFTGHALVQVFGRSDDVQQAFDDENEKVYEASFKAQFLSGVLMPMMMFLGNLVYVAVAVVGGVMVATGSLRIGDVQAFIQYSRQFMQPLGQLGGMAAQLQSAVASAERVFEFLDVEEEVVDPDPVAGAQPVRGAIEFEHVRFSYSPDSELIRDMNLSVQPGQTVAIVGPTGAGKTTLVNLLMRFYELDGGRILFDGVDTADMSRAEVRHRMGMVLQDTWLFGGTIAENIAYGNPDASDDEVLRAAEATYVDRFVRSLPAGYDTVLDEDGTSLSAGEKQLLTIARAFVADPPVLILDEATSSVDTRTEVLVQEAMHALRAGRTSFVIAHRLSTIRDADVIVVMEHGDIVEQGSHAQLIAADGAYAGLYRAQFAQAVATGEEE</sequence>
<name>A0ABV5X184_9MICO</name>
<organism evidence="11 12">
    <name type="scientific">Brevibacterium otitidis</name>
    <dbReference type="NCBI Taxonomy" id="53364"/>
    <lineage>
        <taxon>Bacteria</taxon>
        <taxon>Bacillati</taxon>
        <taxon>Actinomycetota</taxon>
        <taxon>Actinomycetes</taxon>
        <taxon>Micrococcales</taxon>
        <taxon>Brevibacteriaceae</taxon>
        <taxon>Brevibacterium</taxon>
    </lineage>
</organism>
<gene>
    <name evidence="11" type="ORF">ACFFN1_07275</name>
</gene>
<dbReference type="InterPro" id="IPR039421">
    <property type="entry name" value="Type_1_exporter"/>
</dbReference>
<evidence type="ECO:0000256" key="3">
    <source>
        <dbReference type="ARBA" id="ARBA00022741"/>
    </source>
</evidence>
<dbReference type="InterPro" id="IPR017871">
    <property type="entry name" value="ABC_transporter-like_CS"/>
</dbReference>
<feature type="compositionally biased region" description="Basic and acidic residues" evidence="7">
    <location>
        <begin position="1"/>
        <end position="11"/>
    </location>
</feature>
<dbReference type="PROSITE" id="PS50893">
    <property type="entry name" value="ABC_TRANSPORTER_2"/>
    <property type="match status" value="1"/>
</dbReference>
<accession>A0ABV5X184</accession>
<evidence type="ECO:0000256" key="6">
    <source>
        <dbReference type="ARBA" id="ARBA00023136"/>
    </source>
</evidence>
<dbReference type="InterPro" id="IPR003593">
    <property type="entry name" value="AAA+_ATPase"/>
</dbReference>
<keyword evidence="4 11" id="KW-0067">ATP-binding</keyword>
<keyword evidence="2 8" id="KW-0812">Transmembrane</keyword>
<evidence type="ECO:0000313" key="11">
    <source>
        <dbReference type="EMBL" id="MFB9776204.1"/>
    </source>
</evidence>
<dbReference type="CDD" id="cd03254">
    <property type="entry name" value="ABCC_Glucan_exporter_like"/>
    <property type="match status" value="1"/>
</dbReference>
<dbReference type="PROSITE" id="PS00211">
    <property type="entry name" value="ABC_TRANSPORTER_1"/>
    <property type="match status" value="1"/>
</dbReference>
<protein>
    <submittedName>
        <fullName evidence="11">ABC transporter ATP-binding protein</fullName>
    </submittedName>
</protein>
<feature type="transmembrane region" description="Helical" evidence="8">
    <location>
        <begin position="370"/>
        <end position="391"/>
    </location>
</feature>
<dbReference type="SUPFAM" id="SSF90123">
    <property type="entry name" value="ABC transporter transmembrane region"/>
    <property type="match status" value="1"/>
</dbReference>
<feature type="transmembrane region" description="Helical" evidence="8">
    <location>
        <begin position="177"/>
        <end position="202"/>
    </location>
</feature>
<feature type="domain" description="ABC transporter" evidence="9">
    <location>
        <begin position="453"/>
        <end position="687"/>
    </location>
</feature>
<feature type="transmembrane region" description="Helical" evidence="8">
    <location>
        <begin position="93"/>
        <end position="111"/>
    </location>
</feature>
<dbReference type="PROSITE" id="PS50929">
    <property type="entry name" value="ABC_TM1F"/>
    <property type="match status" value="1"/>
</dbReference>
<feature type="compositionally biased region" description="Polar residues" evidence="7">
    <location>
        <begin position="25"/>
        <end position="46"/>
    </location>
</feature>
<evidence type="ECO:0000256" key="8">
    <source>
        <dbReference type="SAM" id="Phobius"/>
    </source>
</evidence>
<feature type="transmembrane region" description="Helical" evidence="8">
    <location>
        <begin position="278"/>
        <end position="296"/>
    </location>
</feature>
<reference evidence="11 12" key="1">
    <citation type="submission" date="2024-09" db="EMBL/GenBank/DDBJ databases">
        <authorList>
            <person name="Sun Q."/>
            <person name="Mori K."/>
        </authorList>
    </citation>
    <scope>NUCLEOTIDE SEQUENCE [LARGE SCALE GENOMIC DNA]</scope>
    <source>
        <strain evidence="11 12">JCM 11683</strain>
    </source>
</reference>
<evidence type="ECO:0000313" key="12">
    <source>
        <dbReference type="Proteomes" id="UP001589707"/>
    </source>
</evidence>
<evidence type="ECO:0000256" key="1">
    <source>
        <dbReference type="ARBA" id="ARBA00004651"/>
    </source>
</evidence>
<proteinExistence type="predicted"/>
<keyword evidence="12" id="KW-1185">Reference proteome</keyword>
<keyword evidence="3" id="KW-0547">Nucleotide-binding</keyword>
<evidence type="ECO:0000256" key="5">
    <source>
        <dbReference type="ARBA" id="ARBA00022989"/>
    </source>
</evidence>
<evidence type="ECO:0000256" key="2">
    <source>
        <dbReference type="ARBA" id="ARBA00022692"/>
    </source>
</evidence>
<comment type="subcellular location">
    <subcellularLocation>
        <location evidence="1">Cell membrane</location>
        <topology evidence="1">Multi-pass membrane protein</topology>
    </subcellularLocation>
</comment>
<comment type="caution">
    <text evidence="11">The sequence shown here is derived from an EMBL/GenBank/DDBJ whole genome shotgun (WGS) entry which is preliminary data.</text>
</comment>
<dbReference type="InterPro" id="IPR036640">
    <property type="entry name" value="ABC1_TM_sf"/>
</dbReference>
<dbReference type="CDD" id="cd18547">
    <property type="entry name" value="ABC_6TM_Tm288_like"/>
    <property type="match status" value="1"/>
</dbReference>
<dbReference type="InterPro" id="IPR003439">
    <property type="entry name" value="ABC_transporter-like_ATP-bd"/>
</dbReference>
<evidence type="ECO:0000256" key="4">
    <source>
        <dbReference type="ARBA" id="ARBA00022840"/>
    </source>
</evidence>
<dbReference type="PANTHER" id="PTHR43394:SF1">
    <property type="entry name" value="ATP-BINDING CASSETTE SUB-FAMILY B MEMBER 10, MITOCHONDRIAL"/>
    <property type="match status" value="1"/>
</dbReference>
<dbReference type="RefSeq" id="WP_376840008.1">
    <property type="nucleotide sequence ID" value="NZ_JBHMAU010000047.1"/>
</dbReference>
<dbReference type="Gene3D" id="1.20.1560.10">
    <property type="entry name" value="ABC transporter type 1, transmembrane domain"/>
    <property type="match status" value="1"/>
</dbReference>
<dbReference type="PANTHER" id="PTHR43394">
    <property type="entry name" value="ATP-DEPENDENT PERMEASE MDL1, MITOCHONDRIAL"/>
    <property type="match status" value="1"/>
</dbReference>
<dbReference type="InterPro" id="IPR027417">
    <property type="entry name" value="P-loop_NTPase"/>
</dbReference>
<dbReference type="Pfam" id="PF00664">
    <property type="entry name" value="ABC_membrane"/>
    <property type="match status" value="1"/>
</dbReference>
<feature type="region of interest" description="Disordered" evidence="7">
    <location>
        <begin position="1"/>
        <end position="71"/>
    </location>
</feature>
<dbReference type="Proteomes" id="UP001589707">
    <property type="component" value="Unassembled WGS sequence"/>
</dbReference>
<evidence type="ECO:0000259" key="9">
    <source>
        <dbReference type="PROSITE" id="PS50893"/>
    </source>
</evidence>